<sequence>MAKAHLLSLPTEILQSIYLHCLSPHLPHASPILATALSTQHIYKITFLHAFWNRTPLVYAGAQVQQAYEPGPHVQDLFCPLPVPSREIDDARARTKRQEAVLEYRWCTFHRAKRYLSEAMSAVMKDLLLTLHLPLSPSDQTRLEAFIAQLPARRCTFSATALDGSTIALEYPRRLATAIRVTYNGHDPRFDTRATPNLTVSPTHVLCLPSHILTGHPTWTHSRIDFVQMVCSHVDLRTVQYDPSALYEGMRNAIVQGNHEALLVLIWHASRFAEYKETPSHDDRPFEPPAELFRLVAKRGGPEVATLDRRPGPEAVSDATVSVRLFALLLRAHAESMPRNDPDITAWAHRLLTCQGSSKNDRAFAQWVLDWGSDGRSDEYINERYTLRRLEVEKVKRPMFRGGCVSRKRKGDEMAERFVEMCGGRIESFGDEVEAVEGAKGG</sequence>
<reference evidence="1 2" key="1">
    <citation type="journal article" date="2020" name="Genomics">
        <title>Complete, high-quality genomes from long-read metagenomic sequencing of two wolf lichen thalli reveals enigmatic genome architecture.</title>
        <authorList>
            <person name="McKenzie S.K."/>
            <person name="Walston R.F."/>
            <person name="Allen J.L."/>
        </authorList>
    </citation>
    <scope>NUCLEOTIDE SEQUENCE [LARGE SCALE GENOMIC DNA]</scope>
    <source>
        <strain evidence="1">WasteWater2</strain>
    </source>
</reference>
<dbReference type="RefSeq" id="XP_037170102.1">
    <property type="nucleotide sequence ID" value="XM_037302595.1"/>
</dbReference>
<gene>
    <name evidence="1" type="ORF">HO173_000646</name>
</gene>
<proteinExistence type="predicted"/>
<dbReference type="GeneID" id="59282325"/>
<organism evidence="1 2">
    <name type="scientific">Letharia columbiana</name>
    <dbReference type="NCBI Taxonomy" id="112416"/>
    <lineage>
        <taxon>Eukaryota</taxon>
        <taxon>Fungi</taxon>
        <taxon>Dikarya</taxon>
        <taxon>Ascomycota</taxon>
        <taxon>Pezizomycotina</taxon>
        <taxon>Lecanoromycetes</taxon>
        <taxon>OSLEUM clade</taxon>
        <taxon>Lecanoromycetidae</taxon>
        <taxon>Lecanorales</taxon>
        <taxon>Lecanorineae</taxon>
        <taxon>Parmeliaceae</taxon>
        <taxon>Letharia</taxon>
    </lineage>
</organism>
<dbReference type="AlphaFoldDB" id="A0A8H6G5B4"/>
<accession>A0A8H6G5B4</accession>
<dbReference type="OrthoDB" id="4167490at2759"/>
<dbReference type="EMBL" id="JACCJC010000002">
    <property type="protein sequence ID" value="KAF6240854.1"/>
    <property type="molecule type" value="Genomic_DNA"/>
</dbReference>
<dbReference type="Proteomes" id="UP000578531">
    <property type="component" value="Unassembled WGS sequence"/>
</dbReference>
<comment type="caution">
    <text evidence="1">The sequence shown here is derived from an EMBL/GenBank/DDBJ whole genome shotgun (WGS) entry which is preliminary data.</text>
</comment>
<evidence type="ECO:0000313" key="2">
    <source>
        <dbReference type="Proteomes" id="UP000578531"/>
    </source>
</evidence>
<keyword evidence="2" id="KW-1185">Reference proteome</keyword>
<protein>
    <submittedName>
        <fullName evidence="1">Uncharacterized protein</fullName>
    </submittedName>
</protein>
<evidence type="ECO:0000313" key="1">
    <source>
        <dbReference type="EMBL" id="KAF6240854.1"/>
    </source>
</evidence>
<name>A0A8H6G5B4_9LECA</name>